<reference evidence="2 3" key="1">
    <citation type="submission" date="2019-01" db="EMBL/GenBank/DDBJ databases">
        <title>A draft genome assembly of the solar-powered sea slug Elysia chlorotica.</title>
        <authorList>
            <person name="Cai H."/>
            <person name="Li Q."/>
            <person name="Fang X."/>
            <person name="Li J."/>
            <person name="Curtis N.E."/>
            <person name="Altenburger A."/>
            <person name="Shibata T."/>
            <person name="Feng M."/>
            <person name="Maeda T."/>
            <person name="Schwartz J.A."/>
            <person name="Shigenobu S."/>
            <person name="Lundholm N."/>
            <person name="Nishiyama T."/>
            <person name="Yang H."/>
            <person name="Hasebe M."/>
            <person name="Li S."/>
            <person name="Pierce S.K."/>
            <person name="Wang J."/>
        </authorList>
    </citation>
    <scope>NUCLEOTIDE SEQUENCE [LARGE SCALE GENOMIC DNA]</scope>
    <source>
        <strain evidence="2">EC2010</strain>
        <tissue evidence="2">Whole organism of an adult</tissue>
    </source>
</reference>
<dbReference type="GO" id="GO:0050852">
    <property type="term" value="P:T cell receptor signaling pathway"/>
    <property type="evidence" value="ECO:0007669"/>
    <property type="project" value="TreeGrafter"/>
</dbReference>
<feature type="region of interest" description="Disordered" evidence="1">
    <location>
        <begin position="16"/>
        <end position="316"/>
    </location>
</feature>
<feature type="compositionally biased region" description="Acidic residues" evidence="1">
    <location>
        <begin position="453"/>
        <end position="466"/>
    </location>
</feature>
<sequence>MAVSGVKARLMLFETAESNNMVTERKDSKGEPPALQKFRQNQQQLQENKNGGQASMEGRPPVAQKPGPLNARKNSNAEADSVDSGSGGGVVGKLNVAKMFQQGDAPPPLKPVVPFKRPGTMNSEKTGKATSPNAERPKVALKPPNKVSSPTSPTSPDVNSQEKTIPSNKPQSNSDGNKSIPLGKPAQSAVKPSSVVANGGDVAVNHHSGTAPIKLPSIGSKPVLKKTESSTSSASSSSSTSSKLSSSSLTSENTCGPFDFRKHLKSRPSLGGNSDNASSSQSTTKASTDDPLAVKPDSVKRSSSPDNVPAEEIVQRQSDCKRFKKVKLSSLPPASDEALKKPELPEGGIDLTLLCQQHARTLCNEEDLPPPLPSGDFEEEDIYDDGTSAVEVRQPPEKSNKNRESGRVSMIPEMTAEDEGLDIDEIYDDGITDPPVDILYVDAASDAQPSLQQEEEIDDIYEDESNIESMREESEEAKKKRLKEEVEALKREQKRKKDEEKKKKQEEKEEKNRRKKFNLTGDETNVGEGTIKEDAKGRGNNLTVKKGDKVIIVRTDNNPANKFLVKTDTEMGYVDSKNIEIDPEIIRKVMLRSLLSTSTPEGLEKSIAALMSREKIIAMKNNKKGSTSIPEDDNQELYSDVPEEIAEEPLEEEDIYQCVE</sequence>
<feature type="compositionally biased region" description="Polar residues" evidence="1">
    <location>
        <begin position="120"/>
        <end position="133"/>
    </location>
</feature>
<feature type="region of interest" description="Disordered" evidence="1">
    <location>
        <begin position="324"/>
        <end position="343"/>
    </location>
</feature>
<organism evidence="2 3">
    <name type="scientific">Elysia chlorotica</name>
    <name type="common">Eastern emerald elysia</name>
    <name type="synonym">Sea slug</name>
    <dbReference type="NCBI Taxonomy" id="188477"/>
    <lineage>
        <taxon>Eukaryota</taxon>
        <taxon>Metazoa</taxon>
        <taxon>Spiralia</taxon>
        <taxon>Lophotrochozoa</taxon>
        <taxon>Mollusca</taxon>
        <taxon>Gastropoda</taxon>
        <taxon>Heterobranchia</taxon>
        <taxon>Euthyneura</taxon>
        <taxon>Panpulmonata</taxon>
        <taxon>Sacoglossa</taxon>
        <taxon>Placobranchoidea</taxon>
        <taxon>Plakobranchidae</taxon>
        <taxon>Elysia</taxon>
    </lineage>
</organism>
<accession>A0A433U427</accession>
<dbReference type="PANTHER" id="PTHR16830:SF12">
    <property type="entry name" value="PDZ DOMAIN-CONTAINING PROTEIN"/>
    <property type="match status" value="1"/>
</dbReference>
<evidence type="ECO:0008006" key="4">
    <source>
        <dbReference type="Google" id="ProtNLM"/>
    </source>
</evidence>
<dbReference type="AlphaFoldDB" id="A0A433U427"/>
<gene>
    <name evidence="2" type="ORF">EGW08_003682</name>
</gene>
<comment type="caution">
    <text evidence="2">The sequence shown here is derived from an EMBL/GenBank/DDBJ whole genome shotgun (WGS) entry which is preliminary data.</text>
</comment>
<feature type="region of interest" description="Disordered" evidence="1">
    <location>
        <begin position="442"/>
        <end position="540"/>
    </location>
</feature>
<feature type="compositionally biased region" description="Low complexity" evidence="1">
    <location>
        <begin position="35"/>
        <end position="53"/>
    </location>
</feature>
<feature type="compositionally biased region" description="Basic and acidic residues" evidence="1">
    <location>
        <begin position="394"/>
        <end position="406"/>
    </location>
</feature>
<feature type="compositionally biased region" description="Low complexity" evidence="1">
    <location>
        <begin position="229"/>
        <end position="251"/>
    </location>
</feature>
<evidence type="ECO:0000256" key="1">
    <source>
        <dbReference type="SAM" id="MobiDB-lite"/>
    </source>
</evidence>
<feature type="compositionally biased region" description="Low complexity" evidence="1">
    <location>
        <begin position="277"/>
        <end position="286"/>
    </location>
</feature>
<feature type="compositionally biased region" description="Low complexity" evidence="1">
    <location>
        <begin position="142"/>
        <end position="159"/>
    </location>
</feature>
<feature type="region of interest" description="Disordered" evidence="1">
    <location>
        <begin position="364"/>
        <end position="419"/>
    </location>
</feature>
<evidence type="ECO:0000313" key="3">
    <source>
        <dbReference type="Proteomes" id="UP000271974"/>
    </source>
</evidence>
<dbReference type="EMBL" id="RQTK01000079">
    <property type="protein sequence ID" value="RUS88582.1"/>
    <property type="molecule type" value="Genomic_DNA"/>
</dbReference>
<dbReference type="Proteomes" id="UP000271974">
    <property type="component" value="Unassembled WGS sequence"/>
</dbReference>
<feature type="compositionally biased region" description="Polar residues" evidence="1">
    <location>
        <begin position="161"/>
        <end position="177"/>
    </location>
</feature>
<dbReference type="GO" id="GO:0005886">
    <property type="term" value="C:plasma membrane"/>
    <property type="evidence" value="ECO:0007669"/>
    <property type="project" value="InterPro"/>
</dbReference>
<proteinExistence type="predicted"/>
<feature type="compositionally biased region" description="Basic and acidic residues" evidence="1">
    <location>
        <begin position="469"/>
        <end position="512"/>
    </location>
</feature>
<dbReference type="Gene3D" id="2.30.30.40">
    <property type="entry name" value="SH3 Domains"/>
    <property type="match status" value="1"/>
</dbReference>
<keyword evidence="3" id="KW-1185">Reference proteome</keyword>
<dbReference type="OrthoDB" id="5986624at2759"/>
<protein>
    <recommendedName>
        <fullName evidence="4">SH3 domain-containing protein</fullName>
    </recommendedName>
</protein>
<dbReference type="GO" id="GO:0007229">
    <property type="term" value="P:integrin-mediated signaling pathway"/>
    <property type="evidence" value="ECO:0007669"/>
    <property type="project" value="InterPro"/>
</dbReference>
<dbReference type="PANTHER" id="PTHR16830">
    <property type="entry name" value="SH2 CONTAINING ADAPTOR PRAM-1 RELATED"/>
    <property type="match status" value="1"/>
</dbReference>
<dbReference type="GO" id="GO:0072659">
    <property type="term" value="P:protein localization to plasma membrane"/>
    <property type="evidence" value="ECO:0007669"/>
    <property type="project" value="TreeGrafter"/>
</dbReference>
<dbReference type="InterPro" id="IPR043443">
    <property type="entry name" value="FYB1/2-like"/>
</dbReference>
<name>A0A433U427_ELYCH</name>
<evidence type="ECO:0000313" key="2">
    <source>
        <dbReference type="EMBL" id="RUS88582.1"/>
    </source>
</evidence>